<dbReference type="EMBL" id="BK032577">
    <property type="protein sequence ID" value="DAF49024.1"/>
    <property type="molecule type" value="Genomic_DNA"/>
</dbReference>
<evidence type="ECO:0000313" key="1">
    <source>
        <dbReference type="EMBL" id="DAF49024.1"/>
    </source>
</evidence>
<protein>
    <submittedName>
        <fullName evidence="1">Uncharacterized protein</fullName>
    </submittedName>
</protein>
<proteinExistence type="predicted"/>
<accession>A0A8S5SDK9</accession>
<reference evidence="1" key="1">
    <citation type="journal article" date="2021" name="Proc. Natl. Acad. Sci. U.S.A.">
        <title>A Catalog of Tens of Thousands of Viruses from Human Metagenomes Reveals Hidden Associations with Chronic Diseases.</title>
        <authorList>
            <person name="Tisza M.J."/>
            <person name="Buck C.B."/>
        </authorList>
    </citation>
    <scope>NUCLEOTIDE SEQUENCE</scope>
    <source>
        <strain evidence="1">Ctnpt50</strain>
    </source>
</reference>
<name>A0A8S5SDK9_9CAUD</name>
<organism evidence="1">
    <name type="scientific">Siphoviridae sp. ctnpt50</name>
    <dbReference type="NCBI Taxonomy" id="2827941"/>
    <lineage>
        <taxon>Viruses</taxon>
        <taxon>Duplodnaviria</taxon>
        <taxon>Heunggongvirae</taxon>
        <taxon>Uroviricota</taxon>
        <taxon>Caudoviricetes</taxon>
    </lineage>
</organism>
<sequence>MVRGTTPTIVFSSKSIKKEEVTDAEFTFSQKGRVVLTKEMCTGDESFVVVDGGISVTLSQIETLMFDARVPLIAQLRVEMGSLVMATAPSKMVVEESLDGGVIT</sequence>